<feature type="compositionally biased region" description="Basic residues" evidence="1">
    <location>
        <begin position="75"/>
        <end position="88"/>
    </location>
</feature>
<feature type="region of interest" description="Disordered" evidence="1">
    <location>
        <begin position="376"/>
        <end position="424"/>
    </location>
</feature>
<gene>
    <name evidence="3" type="ORF">GRG538_LOCUS6184</name>
</gene>
<feature type="compositionally biased region" description="Basic residues" evidence="1">
    <location>
        <begin position="24"/>
        <end position="33"/>
    </location>
</feature>
<feature type="compositionally biased region" description="Basic residues" evidence="1">
    <location>
        <begin position="237"/>
        <end position="249"/>
    </location>
</feature>
<feature type="domain" description="Reverse transcriptase" evidence="2">
    <location>
        <begin position="427"/>
        <end position="551"/>
    </location>
</feature>
<proteinExistence type="predicted"/>
<feature type="compositionally biased region" description="Basic and acidic residues" evidence="1">
    <location>
        <begin position="304"/>
        <end position="320"/>
    </location>
</feature>
<feature type="compositionally biased region" description="Basic residues" evidence="1">
    <location>
        <begin position="149"/>
        <end position="161"/>
    </location>
</feature>
<feature type="compositionally biased region" description="Basic and acidic residues" evidence="1">
    <location>
        <begin position="34"/>
        <end position="57"/>
    </location>
</feature>
<dbReference type="InterPro" id="IPR000477">
    <property type="entry name" value="RT_dom"/>
</dbReference>
<evidence type="ECO:0000313" key="4">
    <source>
        <dbReference type="Proteomes" id="UP000663872"/>
    </source>
</evidence>
<organism evidence="3 4">
    <name type="scientific">Rotaria socialis</name>
    <dbReference type="NCBI Taxonomy" id="392032"/>
    <lineage>
        <taxon>Eukaryota</taxon>
        <taxon>Metazoa</taxon>
        <taxon>Spiralia</taxon>
        <taxon>Gnathifera</taxon>
        <taxon>Rotifera</taxon>
        <taxon>Eurotatoria</taxon>
        <taxon>Bdelloidea</taxon>
        <taxon>Philodinida</taxon>
        <taxon>Philodinidae</taxon>
        <taxon>Rotaria</taxon>
    </lineage>
</organism>
<name>A0A817WRA4_9BILA</name>
<accession>A0A817WRA4</accession>
<feature type="compositionally biased region" description="Polar residues" evidence="1">
    <location>
        <begin position="1"/>
        <end position="16"/>
    </location>
</feature>
<feature type="compositionally biased region" description="Polar residues" evidence="1">
    <location>
        <begin position="58"/>
        <end position="72"/>
    </location>
</feature>
<feature type="region of interest" description="Disordered" evidence="1">
    <location>
        <begin position="293"/>
        <end position="345"/>
    </location>
</feature>
<feature type="region of interest" description="Disordered" evidence="1">
    <location>
        <begin position="1"/>
        <end position="90"/>
    </location>
</feature>
<dbReference type="PANTHER" id="PTHR47027:SF20">
    <property type="entry name" value="REVERSE TRANSCRIPTASE-LIKE PROTEIN WITH RNA-DIRECTED DNA POLYMERASE DOMAIN"/>
    <property type="match status" value="1"/>
</dbReference>
<comment type="caution">
    <text evidence="3">The sequence shown here is derived from an EMBL/GenBank/DDBJ whole genome shotgun (WGS) entry which is preliminary data.</text>
</comment>
<evidence type="ECO:0000313" key="3">
    <source>
        <dbReference type="EMBL" id="CAF3358306.1"/>
    </source>
</evidence>
<evidence type="ECO:0000259" key="2">
    <source>
        <dbReference type="Pfam" id="PF00078"/>
    </source>
</evidence>
<feature type="compositionally biased region" description="Basic residues" evidence="1">
    <location>
        <begin position="293"/>
        <end position="303"/>
    </location>
</feature>
<dbReference type="EMBL" id="CAJNYT010000608">
    <property type="protein sequence ID" value="CAF3358306.1"/>
    <property type="molecule type" value="Genomic_DNA"/>
</dbReference>
<feature type="compositionally biased region" description="Basic residues" evidence="1">
    <location>
        <begin position="378"/>
        <end position="390"/>
    </location>
</feature>
<protein>
    <recommendedName>
        <fullName evidence="2">Reverse transcriptase domain-containing protein</fullName>
    </recommendedName>
</protein>
<dbReference type="Pfam" id="PF00078">
    <property type="entry name" value="RVT_1"/>
    <property type="match status" value="1"/>
</dbReference>
<sequence length="714" mass="81544">MSNQETNNTKVNNDVQEVQELPKQRPRNFYRKRPGSERKNQDLGEDETRPSNDDDTQKSNNSDDQENHVNNTRGRGGRRGGFRGRGRFSRGIPFYGDYYQAYSHYANYMNGADGMYPPPGGYYGPSYHGDLSEQDGTNDYPVRGNRGFRGGRGRRDRRRAQVTKNETDENNTTANNNEQQPGENADPNKHRNPKRRQRRPKRETNENDASSEQQQKDGAVTDDQQKDENTQGSADKPHKKSSRQRRRRNTNASQNGTETEGHPKSDQVKKPKDDETIVKNVLRFMVNKVARRLAPRYRRQSHQNKKDATDNATTDVEKPQTRTTSGRRGRRGGGGGGGRLPGNGYFMEHGYYDPYGMTPYYYGMYYGYPSRGFGGRGRGGRGRGRGRFRQRGGANKENQPQHNSEKRKTEDSTPVDDSSQSKAPVAEQFNTFPVGCSVEGVTFAYGSTDFYHGARDKFENFDILALMYADDLAALTQTLDDLKLFIKIFENVTQAYGLTMSVKKTCVMSMQQFKEGINGKIVKNQEVDIPDIEITIRNKKIETVDLFSYLGCWVCRDQRSDKEIESRLTKSATAFNMLRNVIWHRKTISIEAKLRIFRACVLPVLLFGSEVWSLTAVQENRISTFYMKCLRTILGLNLGDRVANITIVQLSGQPSIENLMRRNRLRWFGHANRMENENGPHLEAFSRLLFDHPNNMPRRLPVNDPIISIVLQLN</sequence>
<feature type="compositionally biased region" description="Basic and acidic residues" evidence="1">
    <location>
        <begin position="259"/>
        <end position="275"/>
    </location>
</feature>
<feature type="compositionally biased region" description="Basic residues" evidence="1">
    <location>
        <begin position="190"/>
        <end position="201"/>
    </location>
</feature>
<dbReference type="PANTHER" id="PTHR47027">
    <property type="entry name" value="REVERSE TRANSCRIPTASE DOMAIN-CONTAINING PROTEIN"/>
    <property type="match status" value="1"/>
</dbReference>
<dbReference type="Proteomes" id="UP000663872">
    <property type="component" value="Unassembled WGS sequence"/>
</dbReference>
<dbReference type="AlphaFoldDB" id="A0A817WRA4"/>
<reference evidence="3" key="1">
    <citation type="submission" date="2021-02" db="EMBL/GenBank/DDBJ databases">
        <authorList>
            <person name="Nowell W R."/>
        </authorList>
    </citation>
    <scope>NUCLEOTIDE SEQUENCE</scope>
</reference>
<evidence type="ECO:0000256" key="1">
    <source>
        <dbReference type="SAM" id="MobiDB-lite"/>
    </source>
</evidence>
<feature type="region of interest" description="Disordered" evidence="1">
    <location>
        <begin position="126"/>
        <end position="275"/>
    </location>
</feature>
<feature type="compositionally biased region" description="Gly residues" evidence="1">
    <location>
        <begin position="332"/>
        <end position="341"/>
    </location>
</feature>